<gene>
    <name evidence="1" type="ORF">D3H65_14950</name>
</gene>
<reference evidence="1 2" key="1">
    <citation type="submission" date="2018-09" db="EMBL/GenBank/DDBJ databases">
        <title>Genome sequencing of strain 6GH32-13.</title>
        <authorList>
            <person name="Weon H.-Y."/>
            <person name="Heo J."/>
            <person name="Kwon S.-W."/>
        </authorList>
    </citation>
    <scope>NUCLEOTIDE SEQUENCE [LARGE SCALE GENOMIC DNA]</scope>
    <source>
        <strain evidence="1 2">5GH32-13</strain>
    </source>
</reference>
<accession>A0A3B7MQ79</accession>
<dbReference type="AlphaFoldDB" id="A0A3B7MQ79"/>
<evidence type="ECO:0000313" key="2">
    <source>
        <dbReference type="Proteomes" id="UP000263900"/>
    </source>
</evidence>
<evidence type="ECO:0000313" key="1">
    <source>
        <dbReference type="EMBL" id="AXY75200.1"/>
    </source>
</evidence>
<sequence length="229" mass="25735">MAKLSPSLIKFEGTLMGVTFVNSKRYGKHARAARGTYTPISINEELQQSKERLLNSNKPAKLIFNAVRDLHKDGGLWPDLLSVFRKQLKADNGFSFKGLLKLECSKTHKLDTLLHDQFTIDAVSTDSMLDVTVNLLQHPKWAKKPYLDGYQLSVVAVYPDFNEDTVSKAMAKTPLILFKDALEPLHFQLPMPSPDAPWILFMGVNACRKDEFYDLPQHKGMAVVSVSGQ</sequence>
<keyword evidence="2" id="KW-1185">Reference proteome</keyword>
<organism evidence="1 2">
    <name type="scientific">Paraflavitalea soli</name>
    <dbReference type="NCBI Taxonomy" id="2315862"/>
    <lineage>
        <taxon>Bacteria</taxon>
        <taxon>Pseudomonadati</taxon>
        <taxon>Bacteroidota</taxon>
        <taxon>Chitinophagia</taxon>
        <taxon>Chitinophagales</taxon>
        <taxon>Chitinophagaceae</taxon>
        <taxon>Paraflavitalea</taxon>
    </lineage>
</organism>
<protein>
    <submittedName>
        <fullName evidence="1">Uncharacterized protein</fullName>
    </submittedName>
</protein>
<dbReference type="OrthoDB" id="668305at2"/>
<name>A0A3B7MQ79_9BACT</name>
<dbReference type="EMBL" id="CP032157">
    <property type="protein sequence ID" value="AXY75200.1"/>
    <property type="molecule type" value="Genomic_DNA"/>
</dbReference>
<dbReference type="KEGG" id="pseg:D3H65_14950"/>
<dbReference type="RefSeq" id="WP_119051081.1">
    <property type="nucleotide sequence ID" value="NZ_CP032157.1"/>
</dbReference>
<proteinExistence type="predicted"/>
<dbReference type="Proteomes" id="UP000263900">
    <property type="component" value="Chromosome"/>
</dbReference>